<dbReference type="RefSeq" id="WP_013626624.1">
    <property type="nucleotide sequence ID" value="NC_015174.1"/>
</dbReference>
<organism evidence="1 2">
    <name type="scientific">Rubinisphaera brasiliensis (strain ATCC 49424 / DSM 5305 / JCM 21570 / IAM 15109 / NBRC 103401 / IFAM 1448)</name>
    <name type="common">Planctomyces brasiliensis</name>
    <dbReference type="NCBI Taxonomy" id="756272"/>
    <lineage>
        <taxon>Bacteria</taxon>
        <taxon>Pseudomonadati</taxon>
        <taxon>Planctomycetota</taxon>
        <taxon>Planctomycetia</taxon>
        <taxon>Planctomycetales</taxon>
        <taxon>Planctomycetaceae</taxon>
        <taxon>Rubinisphaera</taxon>
    </lineage>
</organism>
<dbReference type="STRING" id="756272.Plabr_0251"/>
<dbReference type="AlphaFoldDB" id="F0SPH6"/>
<dbReference type="HOGENOM" id="CLU_1030188_0_0_0"/>
<proteinExistence type="predicted"/>
<keyword evidence="2" id="KW-1185">Reference proteome</keyword>
<protein>
    <submittedName>
        <fullName evidence="1">Uncharacterized protein</fullName>
    </submittedName>
</protein>
<dbReference type="eggNOG" id="ENOG502ZX3R">
    <property type="taxonomic scope" value="Bacteria"/>
</dbReference>
<dbReference type="KEGG" id="pbs:Plabr_0251"/>
<dbReference type="Proteomes" id="UP000006860">
    <property type="component" value="Chromosome"/>
</dbReference>
<sequence>MHTTAPQLFAAAHGEDCTGEGRCFYCGAPASEKYKQSGLFTAWRDVFDRNSPYRCRGCELSQSEKLPLPGYEKPQKTRTFSWLITPESVTPWSKSHIPAIREAALSPPDQLPWALAISTSGQKPIIYRTPVNATGLTVVSVQLEELSVSYRPSELRALIDHAATLTAVVGKLALSEPLSFQRARLLLEARIENLSWWDRRNEPLYRLAAHLAPSKKEQQDAGLI</sequence>
<name>F0SPH6_RUBBR</name>
<dbReference type="OrthoDB" id="9896301at2"/>
<evidence type="ECO:0000313" key="1">
    <source>
        <dbReference type="EMBL" id="ADY57880.1"/>
    </source>
</evidence>
<reference evidence="2" key="1">
    <citation type="submission" date="2011-02" db="EMBL/GenBank/DDBJ databases">
        <title>The complete genome of Planctomyces brasiliensis DSM 5305.</title>
        <authorList>
            <person name="Lucas S."/>
            <person name="Copeland A."/>
            <person name="Lapidus A."/>
            <person name="Bruce D."/>
            <person name="Goodwin L."/>
            <person name="Pitluck S."/>
            <person name="Kyrpides N."/>
            <person name="Mavromatis K."/>
            <person name="Pagani I."/>
            <person name="Ivanova N."/>
            <person name="Ovchinnikova G."/>
            <person name="Lu M."/>
            <person name="Detter J.C."/>
            <person name="Han C."/>
            <person name="Land M."/>
            <person name="Hauser L."/>
            <person name="Markowitz V."/>
            <person name="Cheng J.-F."/>
            <person name="Hugenholtz P."/>
            <person name="Woyke T."/>
            <person name="Wu D."/>
            <person name="Tindall B."/>
            <person name="Pomrenke H.G."/>
            <person name="Brambilla E."/>
            <person name="Klenk H.-P."/>
            <person name="Eisen J.A."/>
        </authorList>
    </citation>
    <scope>NUCLEOTIDE SEQUENCE [LARGE SCALE GENOMIC DNA]</scope>
    <source>
        <strain evidence="2">ATCC 49424 / DSM 5305 / JCM 21570 / NBRC 103401 / IFAM 1448</strain>
    </source>
</reference>
<dbReference type="EMBL" id="CP002546">
    <property type="protein sequence ID" value="ADY57880.1"/>
    <property type="molecule type" value="Genomic_DNA"/>
</dbReference>
<evidence type="ECO:0000313" key="2">
    <source>
        <dbReference type="Proteomes" id="UP000006860"/>
    </source>
</evidence>
<gene>
    <name evidence="1" type="ordered locus">Plabr_0251</name>
</gene>
<accession>F0SPH6</accession>